<evidence type="ECO:0000259" key="1">
    <source>
        <dbReference type="Pfam" id="PF05913"/>
    </source>
</evidence>
<dbReference type="SUPFAM" id="SSF51445">
    <property type="entry name" value="(Trans)glycosidases"/>
    <property type="match status" value="1"/>
</dbReference>
<dbReference type="HOGENOM" id="CLU_065324_1_0_9"/>
<sequence>MTQMGRLGISIYPEKTTSKEIYDYIDKAAENGFTRIFSCLLSVKDTKENIIKKFKSINEYAKFKGFEVILDVNPRVFGELEISYKDLTFFKKTKADGIRLDMGFTGSEKALMTFNPQNLKIEINMSNNTNYIDTIMDYQPNKENLTGCHNFYPHRYSGLNLEHFIKCTERFNKYGLRTAVFVTSQNETTFGPWPVTDGLPTIEMHRNLPIDIQVKHIIAMNNINDIIISNCYPTYEELKVLGSMRKDMVTFDVAIEENIREVEKKILFEEIHFNRGDISDSLIRSTQSRVKYKGYKFELFNTPKIIKRGDIVIESSEYGHYAGELQIALTDMKNSGKSNVVGYIRKEELFILDYIKPWQKFDFKPSTK</sequence>
<dbReference type="InterPro" id="IPR029000">
    <property type="entry name" value="Cyclophilin-like_dom_sf"/>
</dbReference>
<dbReference type="EMBL" id="FN538970">
    <property type="protein sequence ID" value="CBA65589.1"/>
    <property type="molecule type" value="Genomic_DNA"/>
</dbReference>
<dbReference type="InterPro" id="IPR043797">
    <property type="entry name" value="MupG_N"/>
</dbReference>
<dbReference type="Pfam" id="PF05913">
    <property type="entry name" value="MupG_C"/>
    <property type="match status" value="1"/>
</dbReference>
<evidence type="ECO:0000259" key="2">
    <source>
        <dbReference type="Pfam" id="PF19200"/>
    </source>
</evidence>
<dbReference type="InterPro" id="IPR043894">
    <property type="entry name" value="MupG_C"/>
</dbReference>
<dbReference type="PANTHER" id="PTHR38435:SF1">
    <property type="entry name" value="DUF871 DOMAIN-CONTAINING PROTEIN"/>
    <property type="match status" value="1"/>
</dbReference>
<dbReference type="Pfam" id="PF19200">
    <property type="entry name" value="MupG_N"/>
    <property type="match status" value="1"/>
</dbReference>
<dbReference type="Proteomes" id="UP000002068">
    <property type="component" value="Chromosome"/>
</dbReference>
<dbReference type="Gene3D" id="2.40.100.10">
    <property type="entry name" value="Cyclophilin-like"/>
    <property type="match status" value="1"/>
</dbReference>
<feature type="domain" description="6-phospho-N-acetylmuramidase N-terminal" evidence="2">
    <location>
        <begin position="7"/>
        <end position="241"/>
    </location>
</feature>
<reference evidence="3 4" key="1">
    <citation type="journal article" date="2009" name="Genome Biol.">
        <title>Comparative genome and phenotypic analysis of Clostridium difficile 027 strains provides insight into the evolution of a hypervirulent bacterium.</title>
        <authorList>
            <person name="Stabler R.A."/>
            <person name="He M."/>
            <person name="Dawson L."/>
            <person name="Martin M."/>
            <person name="Valiente E."/>
            <person name="Corton C."/>
            <person name="Lawley T.D."/>
            <person name="Sebaihia M."/>
            <person name="Quail M.A."/>
            <person name="Rose G."/>
            <person name="Gerding D.N."/>
            <person name="Gibert M."/>
            <person name="Popoff M.R."/>
            <person name="Parkhill J."/>
            <person name="Dougan G."/>
            <person name="Wren B.W."/>
        </authorList>
    </citation>
    <scope>NUCLEOTIDE SEQUENCE [LARGE SCALE GENOMIC DNA]</scope>
    <source>
        <strain evidence="3 4">CD196</strain>
    </source>
</reference>
<dbReference type="PANTHER" id="PTHR38435">
    <property type="match status" value="1"/>
</dbReference>
<organism evidence="3 4">
    <name type="scientific">Clostridioides difficile (strain CD196)</name>
    <name type="common">Peptoclostridium difficile</name>
    <dbReference type="NCBI Taxonomy" id="645462"/>
    <lineage>
        <taxon>Bacteria</taxon>
        <taxon>Bacillati</taxon>
        <taxon>Bacillota</taxon>
        <taxon>Clostridia</taxon>
        <taxon>Peptostreptococcales</taxon>
        <taxon>Peptostreptococcaceae</taxon>
        <taxon>Clostridioides</taxon>
    </lineage>
</organism>
<dbReference type="Gene3D" id="3.20.20.70">
    <property type="entry name" value="Aldolase class I"/>
    <property type="match status" value="1"/>
</dbReference>
<accession>A0A0H3N5P2</accession>
<evidence type="ECO:0000313" key="4">
    <source>
        <dbReference type="Proteomes" id="UP000002068"/>
    </source>
</evidence>
<protein>
    <recommendedName>
        <fullName evidence="5">Outer surface protein</fullName>
    </recommendedName>
</protein>
<evidence type="ECO:0000313" key="3">
    <source>
        <dbReference type="EMBL" id="CBA65589.1"/>
    </source>
</evidence>
<dbReference type="SUPFAM" id="SSF50891">
    <property type="entry name" value="Cyclophilin-like"/>
    <property type="match status" value="1"/>
</dbReference>
<evidence type="ECO:0008006" key="5">
    <source>
        <dbReference type="Google" id="ProtNLM"/>
    </source>
</evidence>
<proteinExistence type="predicted"/>
<name>A0A0H3N5P2_CLODC</name>
<dbReference type="InterPro" id="IPR008589">
    <property type="entry name" value="MupG"/>
</dbReference>
<dbReference type="InterPro" id="IPR013785">
    <property type="entry name" value="Aldolase_TIM"/>
</dbReference>
<feature type="domain" description="6-phospho-N-acetylmuramidase C-terminal" evidence="1">
    <location>
        <begin position="249"/>
        <end position="364"/>
    </location>
</feature>
<dbReference type="InterPro" id="IPR017853">
    <property type="entry name" value="GH"/>
</dbReference>
<dbReference type="KEGG" id="cdc:CD196_2835"/>
<gene>
    <name evidence="3" type="ordered locus">CD196_2835</name>
</gene>
<dbReference type="AlphaFoldDB" id="A0A0H3N5P2"/>